<evidence type="ECO:0008006" key="5">
    <source>
        <dbReference type="Google" id="ProtNLM"/>
    </source>
</evidence>
<dbReference type="Proteomes" id="UP001597249">
    <property type="component" value="Unassembled WGS sequence"/>
</dbReference>
<reference evidence="4" key="1">
    <citation type="journal article" date="2019" name="Int. J. Syst. Evol. Microbiol.">
        <title>The Global Catalogue of Microorganisms (GCM) 10K type strain sequencing project: providing services to taxonomists for standard genome sequencing and annotation.</title>
        <authorList>
            <consortium name="The Broad Institute Genomics Platform"/>
            <consortium name="The Broad Institute Genome Sequencing Center for Infectious Disease"/>
            <person name="Wu L."/>
            <person name="Ma J."/>
        </authorList>
    </citation>
    <scope>NUCLEOTIDE SEQUENCE [LARGE SCALE GENOMIC DNA]</scope>
    <source>
        <strain evidence="4">CCM 8911</strain>
    </source>
</reference>
<feature type="coiled-coil region" evidence="1">
    <location>
        <begin position="186"/>
        <end position="220"/>
    </location>
</feature>
<sequence>MMKFFKSHKTPAAFAEPEEESDLKQPASASSAATAPADSAAATTATEATAAKSTAAESAAAAVTDTPLAESAATNADATPSDDVVVLKGEKAADPEQAQITAAENTLTRLTKEYNKARTRLQTNLFAKQSKLNSELAAEQKALAALDDAKPGKEKALKQLQASDDSAFTDKMTALNGKAAKLAASIKEQQAALSQVEDGIAETKQAVAELKQQSTRLDDNEQAISEKLHAETDPMKLVDLADANRQKLSEIQLQREKIAKQTADHEAKLTDLKQAQKTQTTALEDLESQQGAIKDEIASLKHNAELAKTDQTKQIKALEAALKANAEDRAKAQTRIAALEDQLEMLGAQIQQWLGTAHQVAALSTKAGKFVIALDSFLPAHADTVVAVTKRLLAAGVPSVGVYSSFFDINLAGEMEAWAYQNGIEQDRIEIVNALYALQSNTDKPGKPVTLPKDIKASSFDQETWVQTVELADGSWTLEVKYQPADEDTIQEIGYVQNGTLTKRSFFNQDGILSANANFVNGMIQSEEYFRQDGIMVLRVTYDQGKQLAIEMFDEAGLLQRTFPDTEALSNWWLKTNFPDDARLIGSLGDDHFSAMVQATGIQALPYVAAEHTAFAPLTGTAFIAQSQANVRALSAAAGKDIQVLLLDRQNLPLSLATPE</sequence>
<dbReference type="RefSeq" id="WP_125585751.1">
    <property type="nucleotide sequence ID" value="NZ_JBHTMO010000002.1"/>
</dbReference>
<keyword evidence="4" id="KW-1185">Reference proteome</keyword>
<name>A0ABW4B9N0_9LACO</name>
<organism evidence="3 4">
    <name type="scientific">Lacticaseibacillus jixianensis</name>
    <dbReference type="NCBI Taxonomy" id="2486012"/>
    <lineage>
        <taxon>Bacteria</taxon>
        <taxon>Bacillati</taxon>
        <taxon>Bacillota</taxon>
        <taxon>Bacilli</taxon>
        <taxon>Lactobacillales</taxon>
        <taxon>Lactobacillaceae</taxon>
        <taxon>Lacticaseibacillus</taxon>
    </lineage>
</organism>
<feature type="coiled-coil region" evidence="1">
    <location>
        <begin position="269"/>
        <end position="356"/>
    </location>
</feature>
<proteinExistence type="predicted"/>
<accession>A0ABW4B9N0</accession>
<evidence type="ECO:0000313" key="3">
    <source>
        <dbReference type="EMBL" id="MFD1392152.1"/>
    </source>
</evidence>
<feature type="compositionally biased region" description="Low complexity" evidence="2">
    <location>
        <begin position="27"/>
        <end position="62"/>
    </location>
</feature>
<comment type="caution">
    <text evidence="3">The sequence shown here is derived from an EMBL/GenBank/DDBJ whole genome shotgun (WGS) entry which is preliminary data.</text>
</comment>
<keyword evidence="1" id="KW-0175">Coiled coil</keyword>
<protein>
    <recommendedName>
        <fullName evidence="5">Chromosome segregation protein SMC</fullName>
    </recommendedName>
</protein>
<gene>
    <name evidence="3" type="ORF">ACFQ3L_00920</name>
</gene>
<evidence type="ECO:0000313" key="4">
    <source>
        <dbReference type="Proteomes" id="UP001597249"/>
    </source>
</evidence>
<dbReference type="Gene3D" id="3.90.930.1">
    <property type="match status" value="1"/>
</dbReference>
<dbReference type="EMBL" id="JBHTMO010000002">
    <property type="protein sequence ID" value="MFD1392152.1"/>
    <property type="molecule type" value="Genomic_DNA"/>
</dbReference>
<evidence type="ECO:0000256" key="2">
    <source>
        <dbReference type="SAM" id="MobiDB-lite"/>
    </source>
</evidence>
<feature type="region of interest" description="Disordered" evidence="2">
    <location>
        <begin position="1"/>
        <end position="65"/>
    </location>
</feature>
<evidence type="ECO:0000256" key="1">
    <source>
        <dbReference type="SAM" id="Coils"/>
    </source>
</evidence>